<evidence type="ECO:0000256" key="9">
    <source>
        <dbReference type="ARBA" id="ARBA00043142"/>
    </source>
</evidence>
<evidence type="ECO:0000256" key="6">
    <source>
        <dbReference type="ARBA" id="ARBA00023295"/>
    </source>
</evidence>
<dbReference type="AlphaFoldDB" id="A0A0E0AU05"/>
<dbReference type="Gene3D" id="2.160.20.10">
    <property type="entry name" value="Single-stranded right-handed beta-helix, Pectin lyase-like"/>
    <property type="match status" value="1"/>
</dbReference>
<evidence type="ECO:0000256" key="15">
    <source>
        <dbReference type="RuleBase" id="RU361169"/>
    </source>
</evidence>
<dbReference type="FunFam" id="2.160.20.10:FF:000004">
    <property type="entry name" value="Pectin lyase-like superfamily protein"/>
    <property type="match status" value="1"/>
</dbReference>
<proteinExistence type="inferred from homology"/>
<keyword evidence="6 15" id="KW-0326">Glycosidase</keyword>
<keyword evidence="7" id="KW-0961">Cell wall biogenesis/degradation</keyword>
<evidence type="ECO:0000256" key="1">
    <source>
        <dbReference type="ARBA" id="ARBA00004191"/>
    </source>
</evidence>
<evidence type="ECO:0000256" key="13">
    <source>
        <dbReference type="ARBA" id="ARBA00083621"/>
    </source>
</evidence>
<dbReference type="SMART" id="SM00710">
    <property type="entry name" value="PbH1"/>
    <property type="match status" value="5"/>
</dbReference>
<evidence type="ECO:0000313" key="17">
    <source>
        <dbReference type="EnsemblPlants" id="OGLUM08G11540.1"/>
    </source>
</evidence>
<dbReference type="InterPro" id="IPR000743">
    <property type="entry name" value="Glyco_hydro_28"/>
</dbReference>
<evidence type="ECO:0000256" key="7">
    <source>
        <dbReference type="ARBA" id="ARBA00023316"/>
    </source>
</evidence>
<dbReference type="GO" id="GO:0005975">
    <property type="term" value="P:carbohydrate metabolic process"/>
    <property type="evidence" value="ECO:0007669"/>
    <property type="project" value="InterPro"/>
</dbReference>
<protein>
    <recommendedName>
        <fullName evidence="12">Exopolygalacturonase</fullName>
        <ecNumber evidence="8">3.2.1.67</ecNumber>
    </recommendedName>
    <alternativeName>
        <fullName evidence="9">Galacturan 1,4-alpha-galacturonidase</fullName>
    </alternativeName>
    <alternativeName>
        <fullName evidence="13">Pectinase</fullName>
    </alternativeName>
</protein>
<dbReference type="PANTHER" id="PTHR31375">
    <property type="match status" value="1"/>
</dbReference>
<evidence type="ECO:0000256" key="12">
    <source>
        <dbReference type="ARBA" id="ARBA00068298"/>
    </source>
</evidence>
<dbReference type="GO" id="GO:0071555">
    <property type="term" value="P:cell wall organization"/>
    <property type="evidence" value="ECO:0007669"/>
    <property type="project" value="UniProtKB-KW"/>
</dbReference>
<dbReference type="EC" id="3.2.1.67" evidence="8"/>
<dbReference type="InterPro" id="IPR012334">
    <property type="entry name" value="Pectin_lyas_fold"/>
</dbReference>
<keyword evidence="18" id="KW-1185">Reference proteome</keyword>
<evidence type="ECO:0000256" key="10">
    <source>
        <dbReference type="ARBA" id="ARBA00048766"/>
    </source>
</evidence>
<comment type="similarity">
    <text evidence="2 15">Belongs to the glycosyl hydrolase 28 family.</text>
</comment>
<feature type="chain" id="PRO_5002354113" description="Exopolygalacturonase" evidence="16">
    <location>
        <begin position="25"/>
        <end position="464"/>
    </location>
</feature>
<keyword evidence="5 15" id="KW-0378">Hydrolase</keyword>
<comment type="catalytic activity">
    <reaction evidence="10">
        <text>[(1-&gt;4)-alpha-D-galacturonosyl](n) + H2O = alpha-D-galacturonate + [(1-&gt;4)-alpha-D-galacturonosyl](n-1)</text>
        <dbReference type="Rhea" id="RHEA:14117"/>
        <dbReference type="Rhea" id="RHEA-COMP:14570"/>
        <dbReference type="Rhea" id="RHEA-COMP:14572"/>
        <dbReference type="ChEBI" id="CHEBI:15377"/>
        <dbReference type="ChEBI" id="CHEBI:58658"/>
        <dbReference type="ChEBI" id="CHEBI:140523"/>
        <dbReference type="EC" id="3.2.1.67"/>
    </reaction>
</comment>
<dbReference type="Proteomes" id="UP000026961">
    <property type="component" value="Chromosome 8"/>
</dbReference>
<dbReference type="HOGENOM" id="CLU_016031_2_2_1"/>
<dbReference type="STRING" id="40148.A0A0E0AU05"/>
<dbReference type="SUPFAM" id="SSF51126">
    <property type="entry name" value="Pectin lyase-like"/>
    <property type="match status" value="1"/>
</dbReference>
<reference evidence="17" key="2">
    <citation type="submission" date="2018-05" db="EMBL/GenBank/DDBJ databases">
        <title>OgluRS3 (Oryza glumaepatula Reference Sequence Version 3).</title>
        <authorList>
            <person name="Zhang J."/>
            <person name="Kudrna D."/>
            <person name="Lee S."/>
            <person name="Talag J."/>
            <person name="Welchert J."/>
            <person name="Wing R.A."/>
        </authorList>
    </citation>
    <scope>NUCLEOTIDE SEQUENCE [LARGE SCALE GENOMIC DNA]</scope>
</reference>
<evidence type="ECO:0000256" key="2">
    <source>
        <dbReference type="ARBA" id="ARBA00008834"/>
    </source>
</evidence>
<dbReference type="GO" id="GO:0004650">
    <property type="term" value="F:polygalacturonase activity"/>
    <property type="evidence" value="ECO:0007669"/>
    <property type="project" value="InterPro"/>
</dbReference>
<evidence type="ECO:0000256" key="11">
    <source>
        <dbReference type="ARBA" id="ARBA00057651"/>
    </source>
</evidence>
<evidence type="ECO:0000256" key="16">
    <source>
        <dbReference type="SAM" id="SignalP"/>
    </source>
</evidence>
<sequence length="464" mass="49630">MEARLRLLVVVVVVAGHCAAVASAAGNSSVVGYHGDPTFNVRNYGAKGNGQTDDSKVAEEQSIDQASSLVELSPSFLANCEVFVRDMQALMTAWKAACAATGAVTLVLPPGTYYIGPVQFHGPCSKATTMTFLMQASILYTNQPAGSLGTLKAATDLKRFGNDWVEFGWVNHLIVSGQNGAAFDGQGAASWPFNKCPIRKDCKVLPTLIKPTLTMASMQSVLFVNNNNMVVQNVASVNSKFFHIALLQCSGAKISGVKISAPESSPNTDGIHIERSNGVSIADTTIATGDDCISIGQGNDNIDVARVHCGPGHGMSVGSLGRYVGEGDVTRIHVRDMTFHGTMNGVRIKTWENSPTKSNAAHMLFENLVMNDVQNPIIIDQKYCPYYNCEHKFVSGVTIKDVQFKNIKGTATTQVAVLLKCGVPCQGVVLQDVDLRYKGKGVSSSKCENVRAKYAGFQNPKPCP</sequence>
<dbReference type="EnsemblPlants" id="OGLUM08G11540.1">
    <property type="protein sequence ID" value="OGLUM08G11540.1"/>
    <property type="gene ID" value="OGLUM08G11540"/>
</dbReference>
<comment type="subcellular location">
    <subcellularLocation>
        <location evidence="1">Secreted</location>
        <location evidence="1">Cell wall</location>
    </subcellularLocation>
</comment>
<feature type="signal peptide" evidence="16">
    <location>
        <begin position="1"/>
        <end position="24"/>
    </location>
</feature>
<accession>A0A0E0AU05</accession>
<dbReference type="eggNOG" id="ENOG502QV2R">
    <property type="taxonomic scope" value="Eukaryota"/>
</dbReference>
<evidence type="ECO:0000313" key="18">
    <source>
        <dbReference type="Proteomes" id="UP000026961"/>
    </source>
</evidence>
<dbReference type="GO" id="GO:0047911">
    <property type="term" value="F:galacturan 1,4-alpha-galacturonidase activity"/>
    <property type="evidence" value="ECO:0007669"/>
    <property type="project" value="UniProtKB-EC"/>
</dbReference>
<dbReference type="InterPro" id="IPR011050">
    <property type="entry name" value="Pectin_lyase_fold/virulence"/>
</dbReference>
<comment type="function">
    <text evidence="11">May function in depolymerizing pectin during pollen development, germination, and tube growth. Acts as an exo-polygalacturonase.</text>
</comment>
<evidence type="ECO:0000256" key="4">
    <source>
        <dbReference type="ARBA" id="ARBA00022525"/>
    </source>
</evidence>
<evidence type="ECO:0000256" key="5">
    <source>
        <dbReference type="ARBA" id="ARBA00022801"/>
    </source>
</evidence>
<keyword evidence="4" id="KW-0964">Secreted</keyword>
<keyword evidence="3" id="KW-0134">Cell wall</keyword>
<dbReference type="InterPro" id="IPR006626">
    <property type="entry name" value="PbH1"/>
</dbReference>
<evidence type="ECO:0000256" key="14">
    <source>
        <dbReference type="PROSITE-ProRule" id="PRU10052"/>
    </source>
</evidence>
<dbReference type="Pfam" id="PF00295">
    <property type="entry name" value="Glyco_hydro_28"/>
    <property type="match status" value="1"/>
</dbReference>
<organism evidence="17">
    <name type="scientific">Oryza glumipatula</name>
    <dbReference type="NCBI Taxonomy" id="40148"/>
    <lineage>
        <taxon>Eukaryota</taxon>
        <taxon>Viridiplantae</taxon>
        <taxon>Streptophyta</taxon>
        <taxon>Embryophyta</taxon>
        <taxon>Tracheophyta</taxon>
        <taxon>Spermatophyta</taxon>
        <taxon>Magnoliopsida</taxon>
        <taxon>Liliopsida</taxon>
        <taxon>Poales</taxon>
        <taxon>Poaceae</taxon>
        <taxon>BOP clade</taxon>
        <taxon>Oryzoideae</taxon>
        <taxon>Oryzeae</taxon>
        <taxon>Oryzinae</taxon>
        <taxon>Oryza</taxon>
    </lineage>
</organism>
<dbReference type="Gramene" id="OGLUM08G11540.1">
    <property type="protein sequence ID" value="OGLUM08G11540.1"/>
    <property type="gene ID" value="OGLUM08G11540"/>
</dbReference>
<evidence type="ECO:0000256" key="8">
    <source>
        <dbReference type="ARBA" id="ARBA00038933"/>
    </source>
</evidence>
<feature type="active site" evidence="14">
    <location>
        <position position="313"/>
    </location>
</feature>
<keyword evidence="16" id="KW-0732">Signal</keyword>
<reference evidence="17" key="1">
    <citation type="submission" date="2015-04" db="UniProtKB">
        <authorList>
            <consortium name="EnsemblPlants"/>
        </authorList>
    </citation>
    <scope>IDENTIFICATION</scope>
</reference>
<dbReference type="PROSITE" id="PS00502">
    <property type="entry name" value="POLYGALACTURONASE"/>
    <property type="match status" value="1"/>
</dbReference>
<evidence type="ECO:0000256" key="3">
    <source>
        <dbReference type="ARBA" id="ARBA00022512"/>
    </source>
</evidence>
<name>A0A0E0AU05_9ORYZ</name>